<organism evidence="2">
    <name type="scientific">candidate division WOR-3 bacterium</name>
    <dbReference type="NCBI Taxonomy" id="2052148"/>
    <lineage>
        <taxon>Bacteria</taxon>
        <taxon>Bacteria division WOR-3</taxon>
    </lineage>
</organism>
<comment type="caution">
    <text evidence="2">The sequence shown here is derived from an EMBL/GenBank/DDBJ whole genome shotgun (WGS) entry which is preliminary data.</text>
</comment>
<dbReference type="EMBL" id="DTDJ01000036">
    <property type="protein sequence ID" value="HGL17785.1"/>
    <property type="molecule type" value="Genomic_DNA"/>
</dbReference>
<protein>
    <submittedName>
        <fullName evidence="2">TlpA family protein disulfide reductase</fullName>
    </submittedName>
</protein>
<dbReference type="GO" id="GO:0016491">
    <property type="term" value="F:oxidoreductase activity"/>
    <property type="evidence" value="ECO:0007669"/>
    <property type="project" value="InterPro"/>
</dbReference>
<proteinExistence type="predicted"/>
<dbReference type="Pfam" id="PF00578">
    <property type="entry name" value="AhpC-TSA"/>
    <property type="match status" value="1"/>
</dbReference>
<reference evidence="2" key="1">
    <citation type="journal article" date="2020" name="mSystems">
        <title>Genome- and Community-Level Interaction Insights into Carbon Utilization and Element Cycling Functions of Hydrothermarchaeota in Hydrothermal Sediment.</title>
        <authorList>
            <person name="Zhou Z."/>
            <person name="Liu Y."/>
            <person name="Xu W."/>
            <person name="Pan J."/>
            <person name="Luo Z.H."/>
            <person name="Li M."/>
        </authorList>
    </citation>
    <scope>NUCLEOTIDE SEQUENCE [LARGE SCALE GENOMIC DNA]</scope>
    <source>
        <strain evidence="2">SpSt-69</strain>
    </source>
</reference>
<feature type="domain" description="Thioredoxin" evidence="1">
    <location>
        <begin position="1"/>
        <end position="145"/>
    </location>
</feature>
<dbReference type="PANTHER" id="PTHR42852:SF18">
    <property type="entry name" value="CHROMOSOME UNDETERMINED SCAFFOLD_47, WHOLE GENOME SHOTGUN SEQUENCE"/>
    <property type="match status" value="1"/>
</dbReference>
<dbReference type="Gene3D" id="3.40.30.10">
    <property type="entry name" value="Glutaredoxin"/>
    <property type="match status" value="1"/>
</dbReference>
<dbReference type="InterPro" id="IPR050553">
    <property type="entry name" value="Thioredoxin_ResA/DsbE_sf"/>
</dbReference>
<dbReference type="PANTHER" id="PTHR42852">
    <property type="entry name" value="THIOL:DISULFIDE INTERCHANGE PROTEIN DSBE"/>
    <property type="match status" value="1"/>
</dbReference>
<dbReference type="CDD" id="cd02966">
    <property type="entry name" value="TlpA_like_family"/>
    <property type="match status" value="1"/>
</dbReference>
<dbReference type="PROSITE" id="PS51352">
    <property type="entry name" value="THIOREDOXIN_2"/>
    <property type="match status" value="1"/>
</dbReference>
<dbReference type="InterPro" id="IPR000866">
    <property type="entry name" value="AhpC/TSA"/>
</dbReference>
<name>A0A7V4E4M2_UNCW3</name>
<dbReference type="AlphaFoldDB" id="A0A7V4E4M2"/>
<gene>
    <name evidence="2" type="ORF">ENU66_05630</name>
</gene>
<sequence>MIKMLILLTLALLDAKEIKTLNRGIIDMDTIWGRRPVYVSFWAIWCSNCVKELDEINKIKDSLNIVVLAINEDGQRKLSRVNAFIKTKKWDFPVVMDFDQSLMKSYGVSALPTSFLYSKEKKLLRRFTGFSTKDKELLKKLLEED</sequence>
<accession>A0A7V4E4M2</accession>
<dbReference type="GO" id="GO:0016209">
    <property type="term" value="F:antioxidant activity"/>
    <property type="evidence" value="ECO:0007669"/>
    <property type="project" value="InterPro"/>
</dbReference>
<evidence type="ECO:0000313" key="2">
    <source>
        <dbReference type="EMBL" id="HGL17785.1"/>
    </source>
</evidence>
<dbReference type="SUPFAM" id="SSF52833">
    <property type="entry name" value="Thioredoxin-like"/>
    <property type="match status" value="1"/>
</dbReference>
<dbReference type="InterPro" id="IPR036249">
    <property type="entry name" value="Thioredoxin-like_sf"/>
</dbReference>
<dbReference type="InterPro" id="IPR013766">
    <property type="entry name" value="Thioredoxin_domain"/>
</dbReference>
<evidence type="ECO:0000259" key="1">
    <source>
        <dbReference type="PROSITE" id="PS51352"/>
    </source>
</evidence>